<protein>
    <submittedName>
        <fullName evidence="2">Putative secreted protein</fullName>
    </submittedName>
</protein>
<feature type="chain" id="PRO_5014656346" evidence="1">
    <location>
        <begin position="25"/>
        <end position="105"/>
    </location>
</feature>
<name>A0A2M4B216_9DIPT</name>
<evidence type="ECO:0000313" key="2">
    <source>
        <dbReference type="EMBL" id="MBW47056.1"/>
    </source>
</evidence>
<dbReference type="AlphaFoldDB" id="A0A2M4B216"/>
<reference evidence="2" key="1">
    <citation type="submission" date="2018-01" db="EMBL/GenBank/DDBJ databases">
        <title>An insight into the sialome of Amazonian anophelines.</title>
        <authorList>
            <person name="Ribeiro J.M."/>
            <person name="Scarpassa V."/>
            <person name="Calvo E."/>
        </authorList>
    </citation>
    <scope>NUCLEOTIDE SEQUENCE</scope>
    <source>
        <tissue evidence="2">Salivary glands</tissue>
    </source>
</reference>
<feature type="signal peptide" evidence="1">
    <location>
        <begin position="1"/>
        <end position="24"/>
    </location>
</feature>
<dbReference type="EMBL" id="GGFK01013735">
    <property type="protein sequence ID" value="MBW47056.1"/>
    <property type="molecule type" value="Transcribed_RNA"/>
</dbReference>
<proteinExistence type="predicted"/>
<accession>A0A2M4B216</accession>
<sequence>MPMLLLVVMMVMVMMSIMRSIAHSYRSGTFEHPLSHNTQAHTGRGDMQTSTFDTHARTTPVCTHLRTPTCRMWPRARGINCFARIGISPKGAEPRHKRPPRGGWL</sequence>
<evidence type="ECO:0000256" key="1">
    <source>
        <dbReference type="SAM" id="SignalP"/>
    </source>
</evidence>
<keyword evidence="1" id="KW-0732">Signal</keyword>
<organism evidence="2">
    <name type="scientific">Anopheles triannulatus</name>
    <dbReference type="NCBI Taxonomy" id="58253"/>
    <lineage>
        <taxon>Eukaryota</taxon>
        <taxon>Metazoa</taxon>
        <taxon>Ecdysozoa</taxon>
        <taxon>Arthropoda</taxon>
        <taxon>Hexapoda</taxon>
        <taxon>Insecta</taxon>
        <taxon>Pterygota</taxon>
        <taxon>Neoptera</taxon>
        <taxon>Endopterygota</taxon>
        <taxon>Diptera</taxon>
        <taxon>Nematocera</taxon>
        <taxon>Culicoidea</taxon>
        <taxon>Culicidae</taxon>
        <taxon>Anophelinae</taxon>
        <taxon>Anopheles</taxon>
    </lineage>
</organism>